<protein>
    <recommendedName>
        <fullName evidence="4">FtsK domain-containing protein</fullName>
    </recommendedName>
</protein>
<feature type="binding site" evidence="3">
    <location>
        <begin position="248"/>
        <end position="255"/>
    </location>
    <ligand>
        <name>ATP</name>
        <dbReference type="ChEBI" id="CHEBI:30616"/>
    </ligand>
</feature>
<keyword evidence="6" id="KW-1185">Reference proteome</keyword>
<keyword evidence="1 3" id="KW-0547">Nucleotide-binding</keyword>
<dbReference type="Gene3D" id="3.40.50.300">
    <property type="entry name" value="P-loop containing nucleotide triphosphate hydrolases"/>
    <property type="match status" value="1"/>
</dbReference>
<organism evidence="5 6">
    <name type="scientific">Tsukamurella tyrosinosolvens</name>
    <dbReference type="NCBI Taxonomy" id="57704"/>
    <lineage>
        <taxon>Bacteria</taxon>
        <taxon>Bacillati</taxon>
        <taxon>Actinomycetota</taxon>
        <taxon>Actinomycetes</taxon>
        <taxon>Mycobacteriales</taxon>
        <taxon>Tsukamurellaceae</taxon>
        <taxon>Tsukamurella</taxon>
    </lineage>
</organism>
<dbReference type="STRING" id="57704.SAMN04489793_3241"/>
<evidence type="ECO:0000313" key="5">
    <source>
        <dbReference type="EMBL" id="SEC80870.1"/>
    </source>
</evidence>
<evidence type="ECO:0000259" key="4">
    <source>
        <dbReference type="PROSITE" id="PS50901"/>
    </source>
</evidence>
<name>A0A1H4VJ51_TSUTY</name>
<dbReference type="GO" id="GO:0003677">
    <property type="term" value="F:DNA binding"/>
    <property type="evidence" value="ECO:0007669"/>
    <property type="project" value="InterPro"/>
</dbReference>
<evidence type="ECO:0000313" key="6">
    <source>
        <dbReference type="Proteomes" id="UP000182241"/>
    </source>
</evidence>
<dbReference type="PROSITE" id="PS50901">
    <property type="entry name" value="FTSK"/>
    <property type="match status" value="1"/>
</dbReference>
<keyword evidence="2 3" id="KW-0067">ATP-binding</keyword>
<dbReference type="OrthoDB" id="4640630at2"/>
<dbReference type="PANTHER" id="PTHR22683">
    <property type="entry name" value="SPORULATION PROTEIN RELATED"/>
    <property type="match status" value="1"/>
</dbReference>
<dbReference type="InterPro" id="IPR027417">
    <property type="entry name" value="P-loop_NTPase"/>
</dbReference>
<dbReference type="CDD" id="cd01127">
    <property type="entry name" value="TrwB_TraG_TraD_VirD4"/>
    <property type="match status" value="1"/>
</dbReference>
<dbReference type="RefSeq" id="WP_068742767.1">
    <property type="nucleotide sequence ID" value="NZ_FNSA01000003.1"/>
</dbReference>
<dbReference type="PANTHER" id="PTHR22683:SF1">
    <property type="entry name" value="TYPE VII SECRETION SYSTEM PROTEIN ESSC"/>
    <property type="match status" value="1"/>
</dbReference>
<evidence type="ECO:0000256" key="2">
    <source>
        <dbReference type="ARBA" id="ARBA00022840"/>
    </source>
</evidence>
<dbReference type="InterPro" id="IPR002543">
    <property type="entry name" value="FtsK_dom"/>
</dbReference>
<dbReference type="Proteomes" id="UP000182241">
    <property type="component" value="Unassembled WGS sequence"/>
</dbReference>
<dbReference type="AlphaFoldDB" id="A0A1H4VJ51"/>
<gene>
    <name evidence="5" type="ORF">SAMN04489793_3241</name>
</gene>
<sequence>MSQERDTSSFASASPQSQALCLGTFAAGAVMMPVSMWGFSDWRVAGAWGLAAVGVAAGGAAVKQWKEHARLTAQTSPMIAGVPVSVLPPPPVQMSKPGVPARELNFANPNVVRLLRVVNALSDSLVPIVSEFSYEDDDDAAGALLTYAFQSTQPGYFATEATKNAFDEKLKTPFGDGWRLNFDPEQDVLHASRSSGLPSLVTPEIWKVVTSREEAARNFPKITIAIGVGENGTIRVKPKEVPHREVVGATGGGKSVAVRAELMQYFALGYRVFAVDGKGTDYSPFMRFPNVSAVSTNLQEHVLVIHMVWRLLKQRQRRGTEMSKKGDTSWRETMTPILLVLDEFASVRTNMKATMSPKEVQLVERDLVDILKVGREFRVNVILATQDMKADTVPSDWLDMFKTVQSLGKPSPMVVRKAFPEQIQGEVTRMGGTISTSTPGRALVTVTDKSGKISAELYQAYWSYSPAETISDSLPSDVRENWELFKREVSDKIPQLYPRMWVKLEYPEPVESGGKAGKDSYAELREDGWVNLAAMTVMDLQRLDPIDLEDPATFEYIEANAVNDPLAGAYAGIAPFTDGAKVISDY</sequence>
<accession>A0A1H4VJ51</accession>
<evidence type="ECO:0000256" key="3">
    <source>
        <dbReference type="PROSITE-ProRule" id="PRU00289"/>
    </source>
</evidence>
<proteinExistence type="predicted"/>
<reference evidence="6" key="1">
    <citation type="submission" date="2016-10" db="EMBL/GenBank/DDBJ databases">
        <authorList>
            <person name="Varghese N."/>
            <person name="Submissions S."/>
        </authorList>
    </citation>
    <scope>NUCLEOTIDE SEQUENCE [LARGE SCALE GENOMIC DNA]</scope>
    <source>
        <strain evidence="6">DSM 44234</strain>
    </source>
</reference>
<dbReference type="EMBL" id="FNSA01000003">
    <property type="protein sequence ID" value="SEC80870.1"/>
    <property type="molecule type" value="Genomic_DNA"/>
</dbReference>
<dbReference type="InterPro" id="IPR050206">
    <property type="entry name" value="FtsK/SpoIIIE/SftA"/>
</dbReference>
<evidence type="ECO:0000256" key="1">
    <source>
        <dbReference type="ARBA" id="ARBA00022741"/>
    </source>
</evidence>
<dbReference type="GO" id="GO:0005524">
    <property type="term" value="F:ATP binding"/>
    <property type="evidence" value="ECO:0007669"/>
    <property type="project" value="UniProtKB-UniRule"/>
</dbReference>
<feature type="domain" description="FtsK" evidence="4">
    <location>
        <begin position="231"/>
        <end position="416"/>
    </location>
</feature>
<dbReference type="SUPFAM" id="SSF52540">
    <property type="entry name" value="P-loop containing nucleoside triphosphate hydrolases"/>
    <property type="match status" value="1"/>
</dbReference>